<proteinExistence type="predicted"/>
<reference evidence="3" key="1">
    <citation type="submission" date="2016-10" db="EMBL/GenBank/DDBJ databases">
        <authorList>
            <person name="Varghese N."/>
            <person name="Submissions S."/>
        </authorList>
    </citation>
    <scope>NUCLEOTIDE SEQUENCE [LARGE SCALE GENOMIC DNA]</scope>
    <source>
        <strain evidence="3">DSM 24740</strain>
    </source>
</reference>
<sequence>MKDTLPAIKKKIIAHLLAEKQASYDNMMSMQNSEMSGAKKESEADGGMLNDGKKDQAMNRIEARASTIDALQRDINVLNGLGSIDPNEEIQLGDVIQTDKGNFFVAVAADEFQIDGTSYRGISTDSPLFKELQGKTDGDKVEINGNSFQLISSF</sequence>
<dbReference type="AlphaFoldDB" id="A0A1H9B835"/>
<protein>
    <recommendedName>
        <fullName evidence="4">Transcription elongation factor, GreA/GreB family</fullName>
    </recommendedName>
</protein>
<dbReference type="InParanoid" id="A0A1H9B835"/>
<dbReference type="RefSeq" id="WP_090165458.1">
    <property type="nucleotide sequence ID" value="NZ_FOFB01000003.1"/>
</dbReference>
<evidence type="ECO:0000256" key="1">
    <source>
        <dbReference type="SAM" id="MobiDB-lite"/>
    </source>
</evidence>
<name>A0A1H9B835_9BACT</name>
<dbReference type="EMBL" id="FOFB01000003">
    <property type="protein sequence ID" value="SEP85190.1"/>
    <property type="molecule type" value="Genomic_DNA"/>
</dbReference>
<evidence type="ECO:0000313" key="3">
    <source>
        <dbReference type="Proteomes" id="UP000199021"/>
    </source>
</evidence>
<gene>
    <name evidence="2" type="ORF">SAMN05444359_10323</name>
</gene>
<organism evidence="2 3">
    <name type="scientific">Neolewinella agarilytica</name>
    <dbReference type="NCBI Taxonomy" id="478744"/>
    <lineage>
        <taxon>Bacteria</taxon>
        <taxon>Pseudomonadati</taxon>
        <taxon>Bacteroidota</taxon>
        <taxon>Saprospiria</taxon>
        <taxon>Saprospirales</taxon>
        <taxon>Lewinellaceae</taxon>
        <taxon>Neolewinella</taxon>
    </lineage>
</organism>
<evidence type="ECO:0000313" key="2">
    <source>
        <dbReference type="EMBL" id="SEP85190.1"/>
    </source>
</evidence>
<dbReference type="STRING" id="478744.SAMN05444359_10323"/>
<accession>A0A1H9B835</accession>
<keyword evidence="3" id="KW-1185">Reference proteome</keyword>
<dbReference type="OrthoDB" id="667380at2"/>
<evidence type="ECO:0008006" key="4">
    <source>
        <dbReference type="Google" id="ProtNLM"/>
    </source>
</evidence>
<dbReference type="Proteomes" id="UP000199021">
    <property type="component" value="Unassembled WGS sequence"/>
</dbReference>
<feature type="region of interest" description="Disordered" evidence="1">
    <location>
        <begin position="34"/>
        <end position="56"/>
    </location>
</feature>